<feature type="domain" description="CCHC-type" evidence="5">
    <location>
        <begin position="177"/>
        <end position="190"/>
    </location>
</feature>
<dbReference type="InterPro" id="IPR001878">
    <property type="entry name" value="Znf_CCHC"/>
</dbReference>
<dbReference type="EMBL" id="JBJUIK010000012">
    <property type="protein sequence ID" value="KAL3508276.1"/>
    <property type="molecule type" value="Genomic_DNA"/>
</dbReference>
<dbReference type="SMART" id="SM00343">
    <property type="entry name" value="ZnF_C2HC"/>
    <property type="match status" value="1"/>
</dbReference>
<evidence type="ECO:0000313" key="7">
    <source>
        <dbReference type="Proteomes" id="UP001630127"/>
    </source>
</evidence>
<dbReference type="Gene3D" id="4.10.60.10">
    <property type="entry name" value="Zinc finger, CCHC-type"/>
    <property type="match status" value="1"/>
</dbReference>
<protein>
    <recommendedName>
        <fullName evidence="5">CCHC-type domain-containing protein</fullName>
    </recommendedName>
</protein>
<sequence length="243" mass="27445">MLEILGAYEFGEEAEGLKTLSRINEAYVDENSRPYKNIRNKHTYVLDDPFDDPPQLDELIPDASPEGKPKDGVDDDVRLQDDWLPMDESLGPQQLEEVLHAKEAHFSAIVLESIGGIPEAEAKPPDNVLFVCKLNPVTEMDNALIDDWQIHVDFSRGIAKLWSPYRCRDQMNKGKGCFRCGSLDHMARDCTGDPTNTQQHSKYILKDGNTQHGGDNNSRYEMLFDGDDPECHKGEKEAKILRA</sequence>
<dbReference type="GO" id="GO:0005634">
    <property type="term" value="C:nucleus"/>
    <property type="evidence" value="ECO:0007669"/>
    <property type="project" value="UniProtKB-SubCell"/>
</dbReference>
<dbReference type="InterPro" id="IPR035542">
    <property type="entry name" value="CRIP"/>
</dbReference>
<evidence type="ECO:0000256" key="4">
    <source>
        <dbReference type="SAM" id="MobiDB-lite"/>
    </source>
</evidence>
<keyword evidence="2" id="KW-0539">Nucleus</keyword>
<dbReference type="Pfam" id="PF00098">
    <property type="entry name" value="zf-CCHC"/>
    <property type="match status" value="1"/>
</dbReference>
<dbReference type="PANTHER" id="PTHR45843">
    <property type="entry name" value="PEPTIDYL-PROLYL CIS-TRANS ISOMERASE-LIKE 4"/>
    <property type="match status" value="1"/>
</dbReference>
<evidence type="ECO:0000256" key="2">
    <source>
        <dbReference type="ARBA" id="ARBA00023242"/>
    </source>
</evidence>
<evidence type="ECO:0000313" key="6">
    <source>
        <dbReference type="EMBL" id="KAL3508276.1"/>
    </source>
</evidence>
<proteinExistence type="predicted"/>
<dbReference type="GO" id="GO:0008270">
    <property type="term" value="F:zinc ion binding"/>
    <property type="evidence" value="ECO:0007669"/>
    <property type="project" value="UniProtKB-KW"/>
</dbReference>
<dbReference type="Proteomes" id="UP001630127">
    <property type="component" value="Unassembled WGS sequence"/>
</dbReference>
<evidence type="ECO:0000259" key="5">
    <source>
        <dbReference type="PROSITE" id="PS50158"/>
    </source>
</evidence>
<dbReference type="AlphaFoldDB" id="A0ABD2YMY2"/>
<evidence type="ECO:0000256" key="1">
    <source>
        <dbReference type="ARBA" id="ARBA00004123"/>
    </source>
</evidence>
<accession>A0ABD2YMY2</accession>
<comment type="caution">
    <text evidence="6">The sequence shown here is derived from an EMBL/GenBank/DDBJ whole genome shotgun (WGS) entry which is preliminary data.</text>
</comment>
<comment type="subcellular location">
    <subcellularLocation>
        <location evidence="1">Nucleus</location>
    </subcellularLocation>
</comment>
<keyword evidence="3" id="KW-0479">Metal-binding</keyword>
<evidence type="ECO:0000256" key="3">
    <source>
        <dbReference type="PROSITE-ProRule" id="PRU00047"/>
    </source>
</evidence>
<name>A0ABD2YMY2_9GENT</name>
<organism evidence="6 7">
    <name type="scientific">Cinchona calisaya</name>
    <dbReference type="NCBI Taxonomy" id="153742"/>
    <lineage>
        <taxon>Eukaryota</taxon>
        <taxon>Viridiplantae</taxon>
        <taxon>Streptophyta</taxon>
        <taxon>Embryophyta</taxon>
        <taxon>Tracheophyta</taxon>
        <taxon>Spermatophyta</taxon>
        <taxon>Magnoliopsida</taxon>
        <taxon>eudicotyledons</taxon>
        <taxon>Gunneridae</taxon>
        <taxon>Pentapetalae</taxon>
        <taxon>asterids</taxon>
        <taxon>lamiids</taxon>
        <taxon>Gentianales</taxon>
        <taxon>Rubiaceae</taxon>
        <taxon>Cinchonoideae</taxon>
        <taxon>Cinchoneae</taxon>
        <taxon>Cinchona</taxon>
    </lineage>
</organism>
<keyword evidence="3" id="KW-0862">Zinc</keyword>
<feature type="region of interest" description="Disordered" evidence="4">
    <location>
        <begin position="44"/>
        <end position="74"/>
    </location>
</feature>
<keyword evidence="3" id="KW-0863">Zinc-finger</keyword>
<dbReference type="PROSITE" id="PS50158">
    <property type="entry name" value="ZF_CCHC"/>
    <property type="match status" value="1"/>
</dbReference>
<reference evidence="6 7" key="1">
    <citation type="submission" date="2024-11" db="EMBL/GenBank/DDBJ databases">
        <title>A near-complete genome assembly of Cinchona calisaya.</title>
        <authorList>
            <person name="Lian D.C."/>
            <person name="Zhao X.W."/>
            <person name="Wei L."/>
        </authorList>
    </citation>
    <scope>NUCLEOTIDE SEQUENCE [LARGE SCALE GENOMIC DNA]</scope>
    <source>
        <tissue evidence="6">Nenye</tissue>
    </source>
</reference>
<dbReference type="PANTHER" id="PTHR45843:SF1">
    <property type="entry name" value="PEPTIDYL-PROLYL CIS-TRANS ISOMERASE-LIKE 4"/>
    <property type="match status" value="1"/>
</dbReference>
<feature type="compositionally biased region" description="Basic and acidic residues" evidence="4">
    <location>
        <begin position="65"/>
        <end position="74"/>
    </location>
</feature>
<keyword evidence="7" id="KW-1185">Reference proteome</keyword>
<gene>
    <name evidence="6" type="ORF">ACH5RR_027677</name>
</gene>